<dbReference type="PANTHER" id="PTHR44688">
    <property type="entry name" value="DNA-BINDING TRANSCRIPTIONAL ACTIVATOR DEVR_DOSR"/>
    <property type="match status" value="1"/>
</dbReference>
<dbReference type="AlphaFoldDB" id="A0A0K6GU93"/>
<dbReference type="PANTHER" id="PTHR44688:SF16">
    <property type="entry name" value="DNA-BINDING TRANSCRIPTIONAL ACTIVATOR DEVR_DOSR"/>
    <property type="match status" value="1"/>
</dbReference>
<dbReference type="PROSITE" id="PS50043">
    <property type="entry name" value="HTH_LUXR_2"/>
    <property type="match status" value="1"/>
</dbReference>
<dbReference type="Pfam" id="PF00196">
    <property type="entry name" value="GerE"/>
    <property type="match status" value="1"/>
</dbReference>
<evidence type="ECO:0000259" key="4">
    <source>
        <dbReference type="PROSITE" id="PS50043"/>
    </source>
</evidence>
<evidence type="ECO:0000313" key="5">
    <source>
        <dbReference type="EMBL" id="CUA82326.1"/>
    </source>
</evidence>
<keyword evidence="3" id="KW-0804">Transcription</keyword>
<dbReference type="EMBL" id="CYHA01000002">
    <property type="protein sequence ID" value="CUA82326.1"/>
    <property type="molecule type" value="Genomic_DNA"/>
</dbReference>
<keyword evidence="1" id="KW-0805">Transcription regulation</keyword>
<dbReference type="InterPro" id="IPR049151">
    <property type="entry name" value="CsgD-like_REC"/>
</dbReference>
<proteinExistence type="predicted"/>
<dbReference type="PRINTS" id="PR00038">
    <property type="entry name" value="HTHLUXR"/>
</dbReference>
<feature type="domain" description="HTH luxR-type" evidence="4">
    <location>
        <begin position="146"/>
        <end position="211"/>
    </location>
</feature>
<evidence type="ECO:0000256" key="3">
    <source>
        <dbReference type="ARBA" id="ARBA00023163"/>
    </source>
</evidence>
<evidence type="ECO:0000256" key="1">
    <source>
        <dbReference type="ARBA" id="ARBA00023015"/>
    </source>
</evidence>
<evidence type="ECO:0000313" key="6">
    <source>
        <dbReference type="Proteomes" id="UP000243535"/>
    </source>
</evidence>
<dbReference type="RefSeq" id="WP_055433586.1">
    <property type="nucleotide sequence ID" value="NZ_CYHA01000002.1"/>
</dbReference>
<evidence type="ECO:0000256" key="2">
    <source>
        <dbReference type="ARBA" id="ARBA00023125"/>
    </source>
</evidence>
<dbReference type="Gene3D" id="1.10.10.10">
    <property type="entry name" value="Winged helix-like DNA-binding domain superfamily/Winged helix DNA-binding domain"/>
    <property type="match status" value="1"/>
</dbReference>
<dbReference type="STRING" id="375574.GCA_001418035_00984"/>
<dbReference type="InterPro" id="IPR036388">
    <property type="entry name" value="WH-like_DNA-bd_sf"/>
</dbReference>
<dbReference type="SUPFAM" id="SSF46894">
    <property type="entry name" value="C-terminal effector domain of the bipartite response regulators"/>
    <property type="match status" value="1"/>
</dbReference>
<name>A0A0K6GU93_9NEIS</name>
<dbReference type="SMART" id="SM00421">
    <property type="entry name" value="HTH_LUXR"/>
    <property type="match status" value="1"/>
</dbReference>
<dbReference type="Gene3D" id="3.40.50.2300">
    <property type="match status" value="1"/>
</dbReference>
<protein>
    <submittedName>
        <fullName evidence="5">DNA-binding response regulator, NarL/FixJ family, contains REC and HTH domains</fullName>
    </submittedName>
</protein>
<dbReference type="CDD" id="cd06170">
    <property type="entry name" value="LuxR_C_like"/>
    <property type="match status" value="1"/>
</dbReference>
<dbReference type="FunFam" id="1.10.10.10:FF:000153">
    <property type="entry name" value="LuxR family transcriptional regulator"/>
    <property type="match status" value="1"/>
</dbReference>
<organism evidence="5 6">
    <name type="scientific">Gulbenkiania indica</name>
    <dbReference type="NCBI Taxonomy" id="375574"/>
    <lineage>
        <taxon>Bacteria</taxon>
        <taxon>Pseudomonadati</taxon>
        <taxon>Pseudomonadota</taxon>
        <taxon>Betaproteobacteria</taxon>
        <taxon>Neisseriales</taxon>
        <taxon>Chromobacteriaceae</taxon>
        <taxon>Gulbenkiania</taxon>
    </lineage>
</organism>
<accession>A0A0K6GU93</accession>
<dbReference type="OrthoDB" id="9816469at2"/>
<reference evidence="6" key="1">
    <citation type="submission" date="2015-08" db="EMBL/GenBank/DDBJ databases">
        <authorList>
            <person name="Varghese N."/>
        </authorList>
    </citation>
    <scope>NUCLEOTIDE SEQUENCE [LARGE SCALE GENOMIC DNA]</scope>
    <source>
        <strain evidence="6">DSM 17901</strain>
    </source>
</reference>
<gene>
    <name evidence="5" type="ORF">Ga0061063_1191</name>
</gene>
<dbReference type="PROSITE" id="PS00622">
    <property type="entry name" value="HTH_LUXR_1"/>
    <property type="match status" value="1"/>
</dbReference>
<keyword evidence="6" id="KW-1185">Reference proteome</keyword>
<dbReference type="InterPro" id="IPR000792">
    <property type="entry name" value="Tscrpt_reg_LuxR_C"/>
</dbReference>
<keyword evidence="2 5" id="KW-0238">DNA-binding</keyword>
<sequence>MKNVVFLVDHPSTQDDLLTSVIEAKLGVHCSIQPLSQMTANRTLREAALLVMDASGITGATLPQRVDLLSLPQDGPMVVLVNVPAEAPLEQLALRNNVRGIFVGACSPDTLIRGIARMLEGEYWLPREVLQACFDKYRNQMLTRCVDEALPALTRKEVKTLRLIAQGLSNQAIADQLFVSTHTVKTHIYNLYRKLNVNSRSQAVLWALRHLGSELAKPEVKHERH</sequence>
<dbReference type="InterPro" id="IPR016032">
    <property type="entry name" value="Sig_transdc_resp-reg_C-effctor"/>
</dbReference>
<dbReference type="GO" id="GO:0003677">
    <property type="term" value="F:DNA binding"/>
    <property type="evidence" value="ECO:0007669"/>
    <property type="project" value="UniProtKB-KW"/>
</dbReference>
<dbReference type="Proteomes" id="UP000243535">
    <property type="component" value="Unassembled WGS sequence"/>
</dbReference>
<dbReference type="GO" id="GO:0006355">
    <property type="term" value="P:regulation of DNA-templated transcription"/>
    <property type="evidence" value="ECO:0007669"/>
    <property type="project" value="InterPro"/>
</dbReference>
<dbReference type="Pfam" id="PF21155">
    <property type="entry name" value="VpsT-like_REC"/>
    <property type="match status" value="1"/>
</dbReference>